<sequence>MVGLEAERSHTPVPFSETSSLDYPKKSFWHCQRCLTGRRALHARLPILKQGFCPSLLSLRLASNNVGSGFKIRPQVKPLRQILQTGATDTPLAYGKIFAMGGAAVGVGMLCYYGLGLSRETGAIDRAALWPEYVRDRIHKTYMYLGGGLGLTAGSAALVFRSPALMNIMTKNSILITVIIKLSSVR</sequence>
<evidence type="ECO:0000313" key="3">
    <source>
        <dbReference type="Proteomes" id="UP000887565"/>
    </source>
</evidence>
<reference evidence="4" key="1">
    <citation type="submission" date="2022-11" db="UniProtKB">
        <authorList>
            <consortium name="WormBaseParasite"/>
        </authorList>
    </citation>
    <scope>IDENTIFICATION</scope>
</reference>
<feature type="transmembrane region" description="Helical" evidence="2">
    <location>
        <begin position="97"/>
        <end position="115"/>
    </location>
</feature>
<keyword evidence="2" id="KW-1133">Transmembrane helix</keyword>
<evidence type="ECO:0000256" key="1">
    <source>
        <dbReference type="SAM" id="MobiDB-lite"/>
    </source>
</evidence>
<evidence type="ECO:0000256" key="2">
    <source>
        <dbReference type="SAM" id="Phobius"/>
    </source>
</evidence>
<evidence type="ECO:0000313" key="4">
    <source>
        <dbReference type="WBParaSite" id="nRc.2.0.1.t39846-RA"/>
    </source>
</evidence>
<dbReference type="WBParaSite" id="nRc.2.0.1.t39846-RA">
    <property type="protein sequence ID" value="nRc.2.0.1.t39846-RA"/>
    <property type="gene ID" value="nRc.2.0.1.g39846"/>
</dbReference>
<keyword evidence="3" id="KW-1185">Reference proteome</keyword>
<dbReference type="AlphaFoldDB" id="A0A915KM40"/>
<organism evidence="3 4">
    <name type="scientific">Romanomermis culicivorax</name>
    <name type="common">Nematode worm</name>
    <dbReference type="NCBI Taxonomy" id="13658"/>
    <lineage>
        <taxon>Eukaryota</taxon>
        <taxon>Metazoa</taxon>
        <taxon>Ecdysozoa</taxon>
        <taxon>Nematoda</taxon>
        <taxon>Enoplea</taxon>
        <taxon>Dorylaimia</taxon>
        <taxon>Mermithida</taxon>
        <taxon>Mermithoidea</taxon>
        <taxon>Mermithidae</taxon>
        <taxon>Romanomermis</taxon>
    </lineage>
</organism>
<keyword evidence="2" id="KW-0812">Transmembrane</keyword>
<feature type="transmembrane region" description="Helical" evidence="2">
    <location>
        <begin position="141"/>
        <end position="160"/>
    </location>
</feature>
<dbReference type="Proteomes" id="UP000887565">
    <property type="component" value="Unplaced"/>
</dbReference>
<protein>
    <submittedName>
        <fullName evidence="4">Growth hormone-inducible transmembrane protein</fullName>
    </submittedName>
</protein>
<feature type="compositionally biased region" description="Basic and acidic residues" evidence="1">
    <location>
        <begin position="1"/>
        <end position="10"/>
    </location>
</feature>
<feature type="region of interest" description="Disordered" evidence="1">
    <location>
        <begin position="1"/>
        <end position="20"/>
    </location>
</feature>
<proteinExistence type="predicted"/>
<keyword evidence="2" id="KW-0472">Membrane</keyword>
<name>A0A915KM40_ROMCU</name>
<accession>A0A915KM40</accession>